<dbReference type="PANTHER" id="PTHR19872:SF7">
    <property type="entry name" value="F-BOX AND WD REPEAT DOMAIN CONTAINING PROTEIN 10B-RELATED"/>
    <property type="match status" value="1"/>
</dbReference>
<feature type="repeat" description="WD" evidence="3">
    <location>
        <begin position="273"/>
        <end position="312"/>
    </location>
</feature>
<dbReference type="SUPFAM" id="SSF81383">
    <property type="entry name" value="F-box domain"/>
    <property type="match status" value="1"/>
</dbReference>
<gene>
    <name evidence="5" type="primary">Fbxw10</name>
    <name evidence="5" type="ORF">TURVEL_R06938</name>
</gene>
<dbReference type="Gene3D" id="1.20.1280.50">
    <property type="match status" value="1"/>
</dbReference>
<dbReference type="Pfam" id="PF00400">
    <property type="entry name" value="WD40"/>
    <property type="match status" value="4"/>
</dbReference>
<dbReference type="EMBL" id="VZTY01023295">
    <property type="protein sequence ID" value="NXU55296.1"/>
    <property type="molecule type" value="Genomic_DNA"/>
</dbReference>
<proteinExistence type="predicted"/>
<evidence type="ECO:0000256" key="1">
    <source>
        <dbReference type="ARBA" id="ARBA00022574"/>
    </source>
</evidence>
<keyword evidence="2" id="KW-0677">Repeat</keyword>
<feature type="non-terminal residue" evidence="5">
    <location>
        <position position="1"/>
    </location>
</feature>
<feature type="non-terminal residue" evidence="5">
    <location>
        <position position="839"/>
    </location>
</feature>
<dbReference type="PROSITE" id="PS50082">
    <property type="entry name" value="WD_REPEATS_2"/>
    <property type="match status" value="3"/>
</dbReference>
<evidence type="ECO:0000313" key="6">
    <source>
        <dbReference type="Proteomes" id="UP000582182"/>
    </source>
</evidence>
<dbReference type="InterPro" id="IPR036322">
    <property type="entry name" value="WD40_repeat_dom_sf"/>
</dbReference>
<evidence type="ECO:0000256" key="2">
    <source>
        <dbReference type="ARBA" id="ARBA00022737"/>
    </source>
</evidence>
<dbReference type="InterPro" id="IPR051075">
    <property type="entry name" value="SCF_subunit_WD-repeat"/>
</dbReference>
<dbReference type="AlphaFoldDB" id="A0A7L3LMG5"/>
<keyword evidence="6" id="KW-1185">Reference proteome</keyword>
<dbReference type="Proteomes" id="UP000582182">
    <property type="component" value="Unassembled WGS sequence"/>
</dbReference>
<feature type="repeat" description="WD" evidence="3">
    <location>
        <begin position="231"/>
        <end position="272"/>
    </location>
</feature>
<reference evidence="5 6" key="1">
    <citation type="submission" date="2019-09" db="EMBL/GenBank/DDBJ databases">
        <title>Bird 10,000 Genomes (B10K) Project - Family phase.</title>
        <authorList>
            <person name="Zhang G."/>
        </authorList>
    </citation>
    <scope>NUCLEOTIDE SEQUENCE [LARGE SCALE GENOMIC DNA]</scope>
    <source>
        <strain evidence="5">B10K-DU-029-46</strain>
    </source>
</reference>
<feature type="repeat" description="WD" evidence="3">
    <location>
        <begin position="352"/>
        <end position="383"/>
    </location>
</feature>
<dbReference type="PROSITE" id="PS50294">
    <property type="entry name" value="WD_REPEATS_REGION"/>
    <property type="match status" value="2"/>
</dbReference>
<dbReference type="InterPro" id="IPR036047">
    <property type="entry name" value="F-box-like_dom_sf"/>
</dbReference>
<dbReference type="OrthoDB" id="674604at2759"/>
<dbReference type="CDD" id="cd22136">
    <property type="entry name" value="F-box_FBXW10"/>
    <property type="match status" value="1"/>
</dbReference>
<dbReference type="SMART" id="SM00320">
    <property type="entry name" value="WD40"/>
    <property type="match status" value="5"/>
</dbReference>
<evidence type="ECO:0000313" key="5">
    <source>
        <dbReference type="EMBL" id="NXU55296.1"/>
    </source>
</evidence>
<keyword evidence="1 3" id="KW-0853">WD repeat</keyword>
<accession>A0A7L3LMG5</accession>
<sequence>GAQPPAMNFWPQSPEFFTQEGHDAEDNLPAMFLAHQDDTMGLAFLQPLFNISPSKDFIRCLPLQLSMYILGFLDQKSLSACAAVNTCWAFLAEEVKRERVCQRIIQEKILYLQGLSPRGAVPNYAKKVKVTIPQLNKEGDVIEVKGHSGRSATKEQKDILQAVYHNLQTDKIELEERNVFCGSYNIRVLTDQPDPRRVIHYGGGNLVAIGSADRKVRFLEMSTMKEVPPLLSGHAGSIKALFLHEKKGFVLSTSFDLSIRCWNIHSGACTKVFTGHCGTITCLDFHEDQFVSGARDGMVKVWSLASGKCLRTLKHNSWLWVVKMDGAHVASGCERGLVKVWCAETGALIKTLEGHQGPVRCLSFDQWHLVTGSIDGYVLGWSMLGKLKRCLIAFRHPREVLSLEFLYLRVVSGCADGKIRVFNFLTGTCLKVLMANSRGDPISSFYVAENRLVINSPSSLLLFQFEEVRWDYTLPADRKMVGKKKQRKGTSGRASVPVQRPKPPKQSHPLTLETPGTYQFNVILLESTAGHKQAVKNLEVSHTASQSCESLTPNVVFSLLETDGSSEKDLSVYTPAHLNGDLQYKKERSLSCRMSRNKLFLMVNSLQRPCKTAHFCSREAWEDHQCPPVKLQLFKTPLQHKRDQRLQLQRVRPHSDSLTMRRISTPFETKVLQLKLKNSLHGASVNSSIPAPSVVRPKSCGFPPDKKAQGGHSKVIPLPEDRVPLLNPFAASSDWMRTTQVGTAQTKNDVVSSRISPFCPHAVGSSSSDSRFRLLTGKQKAEYEAAAVAQDEEHQTQLTEDQQRASKKAWLRKVKGLPVDAFTGEGKIPAPELGSNTFI</sequence>
<dbReference type="Gene3D" id="2.130.10.10">
    <property type="entry name" value="YVTN repeat-like/Quinoprotein amine dehydrogenase"/>
    <property type="match status" value="1"/>
</dbReference>
<protein>
    <submittedName>
        <fullName evidence="5">FBW10 protein</fullName>
    </submittedName>
</protein>
<dbReference type="InterPro" id="IPR015943">
    <property type="entry name" value="WD40/YVTN_repeat-like_dom_sf"/>
</dbReference>
<evidence type="ECO:0000256" key="3">
    <source>
        <dbReference type="PROSITE-ProRule" id="PRU00221"/>
    </source>
</evidence>
<dbReference type="InterPro" id="IPR001680">
    <property type="entry name" value="WD40_rpt"/>
</dbReference>
<dbReference type="SUPFAM" id="SSF50978">
    <property type="entry name" value="WD40 repeat-like"/>
    <property type="match status" value="1"/>
</dbReference>
<organism evidence="5 6">
    <name type="scientific">Turnix velox</name>
    <name type="common">Little buttonquail</name>
    <dbReference type="NCBI Taxonomy" id="2529409"/>
    <lineage>
        <taxon>Eukaryota</taxon>
        <taxon>Metazoa</taxon>
        <taxon>Chordata</taxon>
        <taxon>Craniata</taxon>
        <taxon>Vertebrata</taxon>
        <taxon>Euteleostomi</taxon>
        <taxon>Archelosauria</taxon>
        <taxon>Archosauria</taxon>
        <taxon>Dinosauria</taxon>
        <taxon>Saurischia</taxon>
        <taxon>Theropoda</taxon>
        <taxon>Coelurosauria</taxon>
        <taxon>Aves</taxon>
        <taxon>Neognathae</taxon>
        <taxon>Neoaves</taxon>
        <taxon>Charadriiformes</taxon>
        <taxon>Turnicidae</taxon>
        <taxon>Turnix</taxon>
    </lineage>
</organism>
<name>A0A7L3LMG5_9CHAR</name>
<dbReference type="PANTHER" id="PTHR19872">
    <property type="entry name" value="UBIQUITIN LIGASE SPECIFICITY FACTOR/HREP PROTEIN"/>
    <property type="match status" value="1"/>
</dbReference>
<evidence type="ECO:0000256" key="4">
    <source>
        <dbReference type="SAM" id="MobiDB-lite"/>
    </source>
</evidence>
<feature type="compositionally biased region" description="Basic residues" evidence="4">
    <location>
        <begin position="481"/>
        <end position="490"/>
    </location>
</feature>
<feature type="region of interest" description="Disordered" evidence="4">
    <location>
        <begin position="481"/>
        <end position="511"/>
    </location>
</feature>
<comment type="caution">
    <text evidence="5">The sequence shown here is derived from an EMBL/GenBank/DDBJ whole genome shotgun (WGS) entry which is preliminary data.</text>
</comment>
<dbReference type="CDD" id="cd00200">
    <property type="entry name" value="WD40"/>
    <property type="match status" value="1"/>
</dbReference>